<evidence type="ECO:0000256" key="4">
    <source>
        <dbReference type="ARBA" id="ARBA00022741"/>
    </source>
</evidence>
<dbReference type="InterPro" id="IPR004618">
    <property type="entry name" value="AsnA"/>
</dbReference>
<dbReference type="RefSeq" id="WP_130606201.1">
    <property type="nucleotide sequence ID" value="NZ_AP019368.1"/>
</dbReference>
<keyword evidence="3" id="KW-0028">Amino-acid biosynthesis</keyword>
<dbReference type="AlphaFoldDB" id="A0A4P2VGP8"/>
<dbReference type="OrthoDB" id="3185462at2"/>
<dbReference type="PIRSF" id="PIRSF001555">
    <property type="entry name" value="Asp_ammon_ligase"/>
    <property type="match status" value="1"/>
</dbReference>
<dbReference type="Gene3D" id="3.30.930.10">
    <property type="entry name" value="Bira Bifunctional Protein, Domain 2"/>
    <property type="match status" value="1"/>
</dbReference>
<organism evidence="9 10">
    <name type="scientific">Fluviispira sanaruensis</name>
    <dbReference type="NCBI Taxonomy" id="2493639"/>
    <lineage>
        <taxon>Bacteria</taxon>
        <taxon>Pseudomonadati</taxon>
        <taxon>Bdellovibrionota</taxon>
        <taxon>Oligoflexia</taxon>
        <taxon>Silvanigrellales</taxon>
        <taxon>Silvanigrellaceae</taxon>
        <taxon>Fluviispira</taxon>
    </lineage>
</organism>
<evidence type="ECO:0000259" key="8">
    <source>
        <dbReference type="PROSITE" id="PS50862"/>
    </source>
</evidence>
<keyword evidence="1" id="KW-0963">Cytoplasm</keyword>
<evidence type="ECO:0000256" key="7">
    <source>
        <dbReference type="NCBIfam" id="TIGR00669"/>
    </source>
</evidence>
<dbReference type="InterPro" id="IPR006195">
    <property type="entry name" value="aa-tRNA-synth_II"/>
</dbReference>
<dbReference type="PANTHER" id="PTHR30073:SF5">
    <property type="entry name" value="ASPARTATE--AMMONIA LIGASE"/>
    <property type="match status" value="1"/>
</dbReference>
<dbReference type="NCBIfam" id="TIGR00669">
    <property type="entry name" value="asnA"/>
    <property type="match status" value="1"/>
</dbReference>
<evidence type="ECO:0000256" key="6">
    <source>
        <dbReference type="ARBA" id="ARBA00022888"/>
    </source>
</evidence>
<evidence type="ECO:0000256" key="3">
    <source>
        <dbReference type="ARBA" id="ARBA00022605"/>
    </source>
</evidence>
<dbReference type="GO" id="GO:0005829">
    <property type="term" value="C:cytosol"/>
    <property type="evidence" value="ECO:0007669"/>
    <property type="project" value="TreeGrafter"/>
</dbReference>
<dbReference type="EMBL" id="AP019368">
    <property type="protein sequence ID" value="BBH52073.1"/>
    <property type="molecule type" value="Genomic_DNA"/>
</dbReference>
<dbReference type="KEGG" id="sbf:JCM31447_313600"/>
<dbReference type="GO" id="GO:0005524">
    <property type="term" value="F:ATP binding"/>
    <property type="evidence" value="ECO:0007669"/>
    <property type="project" value="UniProtKB-KW"/>
</dbReference>
<keyword evidence="4" id="KW-0547">Nucleotide-binding</keyword>
<dbReference type="Proteomes" id="UP000291236">
    <property type="component" value="Chromosome"/>
</dbReference>
<gene>
    <name evidence="9" type="ORF">JCM31447_313600</name>
</gene>
<evidence type="ECO:0000313" key="9">
    <source>
        <dbReference type="EMBL" id="BBH52073.1"/>
    </source>
</evidence>
<dbReference type="PANTHER" id="PTHR30073">
    <property type="entry name" value="ASPARTATE--AMMONIA LIGASE"/>
    <property type="match status" value="1"/>
</dbReference>
<dbReference type="SUPFAM" id="SSF55681">
    <property type="entry name" value="Class II aaRS and biotin synthetases"/>
    <property type="match status" value="1"/>
</dbReference>
<accession>A0A4P2VGP8</accession>
<evidence type="ECO:0000256" key="2">
    <source>
        <dbReference type="ARBA" id="ARBA00022598"/>
    </source>
</evidence>
<dbReference type="PROSITE" id="PS50862">
    <property type="entry name" value="AA_TRNA_LIGASE_II"/>
    <property type="match status" value="1"/>
</dbReference>
<feature type="domain" description="Aminoacyl-transfer RNA synthetases class-II family profile" evidence="8">
    <location>
        <begin position="28"/>
        <end position="332"/>
    </location>
</feature>
<protein>
    <recommendedName>
        <fullName evidence="7">Aspartate--ammonia ligase</fullName>
        <ecNumber evidence="7">6.3.1.1</ecNumber>
    </recommendedName>
</protein>
<keyword evidence="2 9" id="KW-0436">Ligase</keyword>
<reference evidence="9 10" key="1">
    <citation type="submission" date="2018-12" db="EMBL/GenBank/DDBJ databases">
        <title>Rubrispira sanarue gen. nov., sp., nov., a member of the order Silvanigrellales, isolated from a brackish lake in Hamamatsu Japan.</title>
        <authorList>
            <person name="Maejima Y."/>
            <person name="Iino T."/>
            <person name="Muraguchi Y."/>
            <person name="Fukuda K."/>
            <person name="Nojiri H."/>
            <person name="Ohkuma M."/>
            <person name="Moriuchi R."/>
            <person name="Dohra H."/>
            <person name="Kimbara K."/>
            <person name="Shintani M."/>
        </authorList>
    </citation>
    <scope>NUCLEOTIDE SEQUENCE [LARGE SCALE GENOMIC DNA]</scope>
    <source>
        <strain evidence="9 10">RF1110005</strain>
    </source>
</reference>
<evidence type="ECO:0000256" key="1">
    <source>
        <dbReference type="ARBA" id="ARBA00022490"/>
    </source>
</evidence>
<dbReference type="InterPro" id="IPR045864">
    <property type="entry name" value="aa-tRNA-synth_II/BPL/LPL"/>
</dbReference>
<name>A0A4P2VGP8_FLUSA</name>
<dbReference type="EC" id="6.3.1.1" evidence="7"/>
<dbReference type="GO" id="GO:0006529">
    <property type="term" value="P:asparagine biosynthetic process"/>
    <property type="evidence" value="ECO:0007669"/>
    <property type="project" value="UniProtKB-UniRule"/>
</dbReference>
<dbReference type="Pfam" id="PF03590">
    <property type="entry name" value="AsnA"/>
    <property type="match status" value="1"/>
</dbReference>
<keyword evidence="6" id="KW-0061">Asparagine biosynthesis</keyword>
<proteinExistence type="predicted"/>
<evidence type="ECO:0000313" key="10">
    <source>
        <dbReference type="Proteomes" id="UP000291236"/>
    </source>
</evidence>
<dbReference type="GO" id="GO:0004071">
    <property type="term" value="F:aspartate-ammonia ligase activity"/>
    <property type="evidence" value="ECO:0007669"/>
    <property type="project" value="UniProtKB-UniRule"/>
</dbReference>
<sequence length="332" mass="37520">MSLSAISCSISPFSAFELKKTEKQIHFLKTFFAETLAETLHLSKVSSPLFVEAGTGINDDLNGVEAPTSFYIPEYSPTKRIEVVQSLAKWKRMMLKHYEFCIGEGLYTDMRAIRPHDVIDATHSAYVDQWDWELCIAKEQRTLAFLKETVKKIYTSIKQTEARFAAIFQDTKPILPEEITFIHTEELEEMYPTLSPKERENEICKKHGAVFLIGIGGALKSGLPHDGRAPDYDDWTTPSTEKFKGLNGDILVWHPVLEAAFELSSMGVRVDIEALQKQLKISGQEERSKLLFHSMLLQGELPFSLGGGIGQSRLMMFLLRKSHISQVQAAVF</sequence>
<evidence type="ECO:0000256" key="5">
    <source>
        <dbReference type="ARBA" id="ARBA00022840"/>
    </source>
</evidence>
<keyword evidence="10" id="KW-1185">Reference proteome</keyword>
<keyword evidence="5" id="KW-0067">ATP-binding</keyword>